<dbReference type="PANTHER" id="PTHR30290:SF9">
    <property type="entry name" value="OLIGOPEPTIDE-BINDING PROTEIN APPA"/>
    <property type="match status" value="1"/>
</dbReference>
<sequence length="521" mass="56534">MKKNFIRKIASAVLAAAVLLPLAACGPGGEASSSSSSAAPTSSSAQSSQASGGEFVFGMQTQPDHLDPFLAATADTRSILFNIFEGLVKPDKDGNLIPAVAQSYEMSKDATSYTFHIRKGIQFQNGNPVTADDVKYSLDTAAGLSGGKVLVADLAKMKSVEIKDASTVVVHLKQADYEFLPYLTSAIVPKGYTEQDTHPIGTGPFEFESYSPQQSLVLKKNPDYWQKDLPKLDKVTFKLESDSNALLMDLQGGSVDGASIANNVASQIGSGFQLIQANSNSVQMLGLNNSRKPFDDVKVRRAVSCALNPDEIISTVNFGKAVRAGTPVIPGLKKYFDDSLTHAYDQNTQKAKQLLSEAGYPNGFSMAITVPSNYTVHVDTAQVMVSELKKAGVTATIKQVDFATWLSGVYTQRNYEATVISVDGTTLSPRSYLGRYLSDASNNFVNYKSPEFDSVYKQAENEPDEDKRVELYKQAQEILSKDAASVYIQDIANLNVLRDEFSGFTPYPLYVFDASTIYRAK</sequence>
<dbReference type="OrthoDB" id="239741at2"/>
<evidence type="ECO:0000313" key="7">
    <source>
        <dbReference type="Proteomes" id="UP000469440"/>
    </source>
</evidence>
<evidence type="ECO:0000313" key="6">
    <source>
        <dbReference type="EMBL" id="MVB12190.1"/>
    </source>
</evidence>
<dbReference type="RefSeq" id="WP_066646821.1">
    <property type="nucleotide sequence ID" value="NZ_VWXL01000084.1"/>
</dbReference>
<dbReference type="EMBL" id="VWXL01000084">
    <property type="protein sequence ID" value="MVB12190.1"/>
    <property type="molecule type" value="Genomic_DNA"/>
</dbReference>
<dbReference type="InterPro" id="IPR000914">
    <property type="entry name" value="SBP_5_dom"/>
</dbReference>
<comment type="similarity">
    <text evidence="1">Belongs to the bacterial solute-binding protein 5 family.</text>
</comment>
<dbReference type="Gene3D" id="3.40.190.10">
    <property type="entry name" value="Periplasmic binding protein-like II"/>
    <property type="match status" value="1"/>
</dbReference>
<comment type="caution">
    <text evidence="6">The sequence shown here is derived from an EMBL/GenBank/DDBJ whole genome shotgun (WGS) entry which is preliminary data.</text>
</comment>
<reference evidence="6 7" key="1">
    <citation type="submission" date="2019-09" db="EMBL/GenBank/DDBJ databases">
        <title>Genome sequence of Clostridium sp. EA1.</title>
        <authorList>
            <person name="Poehlein A."/>
            <person name="Bengelsdorf F.R."/>
            <person name="Daniel R."/>
        </authorList>
    </citation>
    <scope>NUCLEOTIDE SEQUENCE [LARGE SCALE GENOMIC DNA]</scope>
    <source>
        <strain evidence="6 7">EA1</strain>
    </source>
</reference>
<keyword evidence="7" id="KW-1185">Reference proteome</keyword>
<keyword evidence="2" id="KW-0813">Transport</keyword>
<dbReference type="PIRSF" id="PIRSF002741">
    <property type="entry name" value="MppA"/>
    <property type="match status" value="1"/>
</dbReference>
<protein>
    <submittedName>
        <fullName evidence="6">Dipeptide-binding protein DppE</fullName>
    </submittedName>
</protein>
<evidence type="ECO:0000256" key="3">
    <source>
        <dbReference type="ARBA" id="ARBA00022729"/>
    </source>
</evidence>
<dbReference type="GO" id="GO:0015833">
    <property type="term" value="P:peptide transport"/>
    <property type="evidence" value="ECO:0007669"/>
    <property type="project" value="TreeGrafter"/>
</dbReference>
<name>A0A6N8I3L3_9FIRM</name>
<feature type="domain" description="Solute-binding protein family 5" evidence="5">
    <location>
        <begin position="96"/>
        <end position="443"/>
    </location>
</feature>
<evidence type="ECO:0000256" key="1">
    <source>
        <dbReference type="ARBA" id="ARBA00005695"/>
    </source>
</evidence>
<dbReference type="GO" id="GO:1904680">
    <property type="term" value="F:peptide transmembrane transporter activity"/>
    <property type="evidence" value="ECO:0007669"/>
    <property type="project" value="TreeGrafter"/>
</dbReference>
<organism evidence="6 7">
    <name type="scientific">Caproicibacter fermentans</name>
    <dbReference type="NCBI Taxonomy" id="2576756"/>
    <lineage>
        <taxon>Bacteria</taxon>
        <taxon>Bacillati</taxon>
        <taxon>Bacillota</taxon>
        <taxon>Clostridia</taxon>
        <taxon>Eubacteriales</taxon>
        <taxon>Acutalibacteraceae</taxon>
        <taxon>Caproicibacter</taxon>
    </lineage>
</organism>
<dbReference type="Proteomes" id="UP000469440">
    <property type="component" value="Unassembled WGS sequence"/>
</dbReference>
<keyword evidence="3 4" id="KW-0732">Signal</keyword>
<evidence type="ECO:0000256" key="2">
    <source>
        <dbReference type="ARBA" id="ARBA00022448"/>
    </source>
</evidence>
<evidence type="ECO:0000259" key="5">
    <source>
        <dbReference type="Pfam" id="PF00496"/>
    </source>
</evidence>
<gene>
    <name evidence="6" type="primary">dppE_3</name>
    <name evidence="6" type="ORF">CAFE_29220</name>
</gene>
<proteinExistence type="inferred from homology"/>
<feature type="chain" id="PRO_5038709322" evidence="4">
    <location>
        <begin position="24"/>
        <end position="521"/>
    </location>
</feature>
<dbReference type="AlphaFoldDB" id="A0A6N8I3L3"/>
<evidence type="ECO:0000256" key="4">
    <source>
        <dbReference type="SAM" id="SignalP"/>
    </source>
</evidence>
<dbReference type="SUPFAM" id="SSF53850">
    <property type="entry name" value="Periplasmic binding protein-like II"/>
    <property type="match status" value="1"/>
</dbReference>
<dbReference type="Pfam" id="PF00496">
    <property type="entry name" value="SBP_bac_5"/>
    <property type="match status" value="1"/>
</dbReference>
<accession>A0A6N8I3L3</accession>
<dbReference type="InterPro" id="IPR030678">
    <property type="entry name" value="Peptide/Ni-bd"/>
</dbReference>
<feature type="signal peptide" evidence="4">
    <location>
        <begin position="1"/>
        <end position="23"/>
    </location>
</feature>
<dbReference type="PANTHER" id="PTHR30290">
    <property type="entry name" value="PERIPLASMIC BINDING COMPONENT OF ABC TRANSPORTER"/>
    <property type="match status" value="1"/>
</dbReference>
<dbReference type="InterPro" id="IPR039424">
    <property type="entry name" value="SBP_5"/>
</dbReference>
<dbReference type="Gene3D" id="3.10.105.10">
    <property type="entry name" value="Dipeptide-binding Protein, Domain 3"/>
    <property type="match status" value="1"/>
</dbReference>
<dbReference type="GO" id="GO:0042597">
    <property type="term" value="C:periplasmic space"/>
    <property type="evidence" value="ECO:0007669"/>
    <property type="project" value="UniProtKB-ARBA"/>
</dbReference>
<dbReference type="GO" id="GO:0043190">
    <property type="term" value="C:ATP-binding cassette (ABC) transporter complex"/>
    <property type="evidence" value="ECO:0007669"/>
    <property type="project" value="InterPro"/>
</dbReference>